<dbReference type="InterPro" id="IPR052895">
    <property type="entry name" value="HetReg/Transcr_Mod"/>
</dbReference>
<gene>
    <name evidence="2" type="ORF">K460DRAFT_55871</name>
</gene>
<dbReference type="Proteomes" id="UP000800039">
    <property type="component" value="Unassembled WGS sequence"/>
</dbReference>
<evidence type="ECO:0000313" key="3">
    <source>
        <dbReference type="Proteomes" id="UP000800039"/>
    </source>
</evidence>
<dbReference type="PANTHER" id="PTHR24148:SF64">
    <property type="entry name" value="HETEROKARYON INCOMPATIBILITY DOMAIN-CONTAINING PROTEIN"/>
    <property type="match status" value="1"/>
</dbReference>
<feature type="domain" description="Heterokaryon incompatibility" evidence="1">
    <location>
        <begin position="46"/>
        <end position="210"/>
    </location>
</feature>
<dbReference type="EMBL" id="ML976615">
    <property type="protein sequence ID" value="KAF1847250.1"/>
    <property type="molecule type" value="Genomic_DNA"/>
</dbReference>
<name>A0A9P4L9P6_9PLEO</name>
<dbReference type="AlphaFoldDB" id="A0A9P4L9P6"/>
<evidence type="ECO:0000259" key="1">
    <source>
        <dbReference type="Pfam" id="PF06985"/>
    </source>
</evidence>
<dbReference type="Pfam" id="PF26639">
    <property type="entry name" value="Het-6_barrel"/>
    <property type="match status" value="1"/>
</dbReference>
<accession>A0A9P4L9P6</accession>
<dbReference type="GeneID" id="63855775"/>
<proteinExistence type="predicted"/>
<protein>
    <recommendedName>
        <fullName evidence="1">Heterokaryon incompatibility domain-containing protein</fullName>
    </recommendedName>
</protein>
<sequence>MDLPSYRYEPLTPKTPAIRLLDVLPSKPGELCCQLNEVFLDQNPKFTTVSYCWGATKRTIPTTFLCENGKHAQLNITPNLQSFLLQFIINHPDHGTRPMLWVDAASINQDDNEERSAQVAMMQDIYHKAERVIAWLGEGTLQSDAGMAFIPQLVAAEQRAKMLDGTLSSISTWRRLRMLGLPKEGNDDKYEAFVSLFKREWFSRVWIIQEVAMAKEVQLTCGSQSASWDDFVKAYFFMNTLNLIMPDPAGSTPSLIRVHGVILSRESRVLHHTRDLLGILLRSRSSLATDPRDKIFALLGLATNTGPDAMNFRADYTLDVQQVYTDLVLAIIGFEQNLDILGVPRKANTSPPETWPSWVPDWSTWDTTSMLNCRERHASYAANDEILVRNAAGDTRAAPQVSSDKRLLGLEGNVFDEVTNVGAIYESDDKLLDFNVWLIAFFKFWKDCTKALLHWESISEARSGKLYPPTGETMLDAYWQTITGGWQVGGHELSSSTYVKWDSYHRPAASLRRLVGRSIATTSAYGWLTVGLCVCKQMYRPIPELGFDFTLATNRRFIRSKKGFMGLVPAETRSGDKIALFKGGGSPLIIRAHGENWELVGDSYVHGMMNAECFREDECHTMWLA</sequence>
<reference evidence="2" key="1">
    <citation type="submission" date="2020-01" db="EMBL/GenBank/DDBJ databases">
        <authorList>
            <consortium name="DOE Joint Genome Institute"/>
            <person name="Haridas S."/>
            <person name="Albert R."/>
            <person name="Binder M."/>
            <person name="Bloem J."/>
            <person name="Labutti K."/>
            <person name="Salamov A."/>
            <person name="Andreopoulos B."/>
            <person name="Baker S.E."/>
            <person name="Barry K."/>
            <person name="Bills G."/>
            <person name="Bluhm B.H."/>
            <person name="Cannon C."/>
            <person name="Castanera R."/>
            <person name="Culley D.E."/>
            <person name="Daum C."/>
            <person name="Ezra D."/>
            <person name="Gonzalez J.B."/>
            <person name="Henrissat B."/>
            <person name="Kuo A."/>
            <person name="Liang C."/>
            <person name="Lipzen A."/>
            <person name="Lutzoni F."/>
            <person name="Magnuson J."/>
            <person name="Mondo S."/>
            <person name="Nolan M."/>
            <person name="Ohm R."/>
            <person name="Pangilinan J."/>
            <person name="Park H.-J."/>
            <person name="Ramirez L."/>
            <person name="Alfaro M."/>
            <person name="Sun H."/>
            <person name="Tritt A."/>
            <person name="Yoshinaga Y."/>
            <person name="Zwiers L.-H."/>
            <person name="Turgeon B.G."/>
            <person name="Goodwin S.B."/>
            <person name="Spatafora J.W."/>
            <person name="Crous P.W."/>
            <person name="Grigoriev I.V."/>
        </authorList>
    </citation>
    <scope>NUCLEOTIDE SEQUENCE</scope>
    <source>
        <strain evidence="2">CBS 394.84</strain>
    </source>
</reference>
<organism evidence="2 3">
    <name type="scientific">Cucurbitaria berberidis CBS 394.84</name>
    <dbReference type="NCBI Taxonomy" id="1168544"/>
    <lineage>
        <taxon>Eukaryota</taxon>
        <taxon>Fungi</taxon>
        <taxon>Dikarya</taxon>
        <taxon>Ascomycota</taxon>
        <taxon>Pezizomycotina</taxon>
        <taxon>Dothideomycetes</taxon>
        <taxon>Pleosporomycetidae</taxon>
        <taxon>Pleosporales</taxon>
        <taxon>Pleosporineae</taxon>
        <taxon>Cucurbitariaceae</taxon>
        <taxon>Cucurbitaria</taxon>
    </lineage>
</organism>
<evidence type="ECO:0000313" key="2">
    <source>
        <dbReference type="EMBL" id="KAF1847250.1"/>
    </source>
</evidence>
<keyword evidence="3" id="KW-1185">Reference proteome</keyword>
<comment type="caution">
    <text evidence="2">The sequence shown here is derived from an EMBL/GenBank/DDBJ whole genome shotgun (WGS) entry which is preliminary data.</text>
</comment>
<dbReference type="PANTHER" id="PTHR24148">
    <property type="entry name" value="ANKYRIN REPEAT DOMAIN-CONTAINING PROTEIN 39 HOMOLOG-RELATED"/>
    <property type="match status" value="1"/>
</dbReference>
<dbReference type="Pfam" id="PF06985">
    <property type="entry name" value="HET"/>
    <property type="match status" value="1"/>
</dbReference>
<dbReference type="OrthoDB" id="5416609at2759"/>
<dbReference type="RefSeq" id="XP_040789813.1">
    <property type="nucleotide sequence ID" value="XM_040938519.1"/>
</dbReference>
<dbReference type="InterPro" id="IPR010730">
    <property type="entry name" value="HET"/>
</dbReference>